<evidence type="ECO:0000256" key="7">
    <source>
        <dbReference type="ARBA" id="ARBA00023098"/>
    </source>
</evidence>
<dbReference type="GO" id="GO:0046474">
    <property type="term" value="P:glycerophospholipid biosynthetic process"/>
    <property type="evidence" value="ECO:0007669"/>
    <property type="project" value="TreeGrafter"/>
</dbReference>
<comment type="similarity">
    <text evidence="2 11">Belongs to the CDP-alcohol phosphatidyltransferase class-I family.</text>
</comment>
<evidence type="ECO:0000313" key="14">
    <source>
        <dbReference type="EMBL" id="TQM33518.1"/>
    </source>
</evidence>
<evidence type="ECO:0000313" key="15">
    <source>
        <dbReference type="Proteomes" id="UP000316331"/>
    </source>
</evidence>
<dbReference type="GO" id="GO:0016020">
    <property type="term" value="C:membrane"/>
    <property type="evidence" value="ECO:0007669"/>
    <property type="project" value="UniProtKB-SubCell"/>
</dbReference>
<dbReference type="PROSITE" id="PS00379">
    <property type="entry name" value="CDP_ALCOHOL_P_TRANSF"/>
    <property type="match status" value="1"/>
</dbReference>
<dbReference type="EMBL" id="VFPG01000001">
    <property type="protein sequence ID" value="TQM33518.1"/>
    <property type="molecule type" value="Genomic_DNA"/>
</dbReference>
<evidence type="ECO:0000256" key="3">
    <source>
        <dbReference type="ARBA" id="ARBA00022516"/>
    </source>
</evidence>
<keyword evidence="8 13" id="KW-0472">Membrane</keyword>
<evidence type="ECO:0000256" key="5">
    <source>
        <dbReference type="ARBA" id="ARBA00022692"/>
    </source>
</evidence>
<feature type="transmembrane region" description="Helical" evidence="13">
    <location>
        <begin position="165"/>
        <end position="184"/>
    </location>
</feature>
<protein>
    <submittedName>
        <fullName evidence="14">CDP-diacylglycerol--glycerol-3-phosphate 3-phosphatidyltransferase/cardiolipin synthase</fullName>
    </submittedName>
</protein>
<organism evidence="14 15">
    <name type="scientific">Nocardia bhagyanarayanae</name>
    <dbReference type="NCBI Taxonomy" id="1215925"/>
    <lineage>
        <taxon>Bacteria</taxon>
        <taxon>Bacillati</taxon>
        <taxon>Actinomycetota</taxon>
        <taxon>Actinomycetes</taxon>
        <taxon>Mycobacteriales</taxon>
        <taxon>Nocardiaceae</taxon>
        <taxon>Nocardia</taxon>
    </lineage>
</organism>
<gene>
    <name evidence="14" type="ORF">FB390_5251</name>
</gene>
<dbReference type="PANTHER" id="PTHR14269:SF62">
    <property type="entry name" value="CDP-DIACYLGLYCEROL--GLYCEROL-3-PHOSPHATE 3-PHOSPHATIDYLTRANSFERASE 1, CHLOROPLASTIC"/>
    <property type="match status" value="1"/>
</dbReference>
<evidence type="ECO:0000256" key="8">
    <source>
        <dbReference type="ARBA" id="ARBA00023136"/>
    </source>
</evidence>
<keyword evidence="15" id="KW-1185">Reference proteome</keyword>
<dbReference type="Proteomes" id="UP000316331">
    <property type="component" value="Unassembled WGS sequence"/>
</dbReference>
<dbReference type="InterPro" id="IPR000462">
    <property type="entry name" value="CDP-OH_P_trans"/>
</dbReference>
<keyword evidence="10" id="KW-1208">Phospholipid metabolism</keyword>
<evidence type="ECO:0000256" key="4">
    <source>
        <dbReference type="ARBA" id="ARBA00022679"/>
    </source>
</evidence>
<dbReference type="AlphaFoldDB" id="A0A543FI39"/>
<dbReference type="InterPro" id="IPR043130">
    <property type="entry name" value="CDP-OH_PTrfase_TM_dom"/>
</dbReference>
<reference evidence="14 15" key="1">
    <citation type="submission" date="2019-06" db="EMBL/GenBank/DDBJ databases">
        <title>Sequencing the genomes of 1000 actinobacteria strains.</title>
        <authorList>
            <person name="Klenk H.-P."/>
        </authorList>
    </citation>
    <scope>NUCLEOTIDE SEQUENCE [LARGE SCALE GENOMIC DNA]</scope>
    <source>
        <strain evidence="14 15">DSM 103495</strain>
    </source>
</reference>
<keyword evidence="6 13" id="KW-1133">Transmembrane helix</keyword>
<dbReference type="Gene3D" id="1.20.120.1760">
    <property type="match status" value="1"/>
</dbReference>
<dbReference type="PANTHER" id="PTHR14269">
    <property type="entry name" value="CDP-DIACYLGLYCEROL--GLYCEROL-3-PHOSPHATE 3-PHOSPHATIDYLTRANSFERASE-RELATED"/>
    <property type="match status" value="1"/>
</dbReference>
<comment type="caution">
    <text evidence="14">The sequence shown here is derived from an EMBL/GenBank/DDBJ whole genome shotgun (WGS) entry which is preliminary data.</text>
</comment>
<evidence type="ECO:0000256" key="2">
    <source>
        <dbReference type="ARBA" id="ARBA00010441"/>
    </source>
</evidence>
<evidence type="ECO:0000256" key="12">
    <source>
        <dbReference type="SAM" id="MobiDB-lite"/>
    </source>
</evidence>
<accession>A0A543FI39</accession>
<comment type="subcellular location">
    <subcellularLocation>
        <location evidence="1">Membrane</location>
        <topology evidence="1">Multi-pass membrane protein</topology>
    </subcellularLocation>
</comment>
<feature type="transmembrane region" description="Helical" evidence="13">
    <location>
        <begin position="196"/>
        <end position="217"/>
    </location>
</feature>
<dbReference type="InterPro" id="IPR050324">
    <property type="entry name" value="CDP-alcohol_PTase-I"/>
</dbReference>
<name>A0A543FI39_9NOCA</name>
<dbReference type="InterPro" id="IPR048254">
    <property type="entry name" value="CDP_ALCOHOL_P_TRANSF_CS"/>
</dbReference>
<feature type="region of interest" description="Disordered" evidence="12">
    <location>
        <begin position="1"/>
        <end position="38"/>
    </location>
</feature>
<evidence type="ECO:0000256" key="13">
    <source>
        <dbReference type="SAM" id="Phobius"/>
    </source>
</evidence>
<dbReference type="GO" id="GO:0016780">
    <property type="term" value="F:phosphotransferase activity, for other substituted phosphate groups"/>
    <property type="evidence" value="ECO:0007669"/>
    <property type="project" value="InterPro"/>
</dbReference>
<feature type="transmembrane region" description="Helical" evidence="13">
    <location>
        <begin position="53"/>
        <end position="70"/>
    </location>
</feature>
<evidence type="ECO:0000256" key="9">
    <source>
        <dbReference type="ARBA" id="ARBA00023209"/>
    </source>
</evidence>
<dbReference type="Pfam" id="PF01066">
    <property type="entry name" value="CDP-OH_P_transf"/>
    <property type="match status" value="1"/>
</dbReference>
<evidence type="ECO:0000256" key="6">
    <source>
        <dbReference type="ARBA" id="ARBA00022989"/>
    </source>
</evidence>
<evidence type="ECO:0000256" key="11">
    <source>
        <dbReference type="RuleBase" id="RU003750"/>
    </source>
</evidence>
<proteinExistence type="inferred from homology"/>
<keyword evidence="4 11" id="KW-0808">Transferase</keyword>
<evidence type="ECO:0000256" key="10">
    <source>
        <dbReference type="ARBA" id="ARBA00023264"/>
    </source>
</evidence>
<keyword evidence="5 13" id="KW-0812">Transmembrane</keyword>
<keyword evidence="7" id="KW-0443">Lipid metabolism</keyword>
<keyword evidence="3" id="KW-0444">Lipid biosynthesis</keyword>
<keyword evidence="9" id="KW-0594">Phospholipid biosynthesis</keyword>
<evidence type="ECO:0000256" key="1">
    <source>
        <dbReference type="ARBA" id="ARBA00004141"/>
    </source>
</evidence>
<sequence length="235" mass="25565">MWRNPTASPDGGPRGSCGKHWRVTRESGTTEPGERADTGGGVFDDRILTVPNVLSVLRLIGVPLFLWLLLVERADGWAFALLVASGVTDFLDGKLARLLDQGSRLGALLDPFVDRLFLVTTLLAFVIRGLLPWWVALLLVGRDLLLTLTLSVYKRRDLDPPEVIYLGKAATFALMSALPWLLAGQMDWALDGFGRAFGGAFLVWGTAVYLWTGVLYAGKAIAVARAIPAVGQRHP</sequence>